<gene>
    <name evidence="1" type="ORF">HaLaN_18647</name>
</gene>
<dbReference type="Gene3D" id="3.60.15.10">
    <property type="entry name" value="Ribonuclease Z/Hydroxyacylglutathione hydrolase-like"/>
    <property type="match status" value="1"/>
</dbReference>
<name>A0A699ZSM6_HAELA</name>
<keyword evidence="2" id="KW-1185">Reference proteome</keyword>
<comment type="caution">
    <text evidence="1">The sequence shown here is derived from an EMBL/GenBank/DDBJ whole genome shotgun (WGS) entry which is preliminary data.</text>
</comment>
<organism evidence="1 2">
    <name type="scientific">Haematococcus lacustris</name>
    <name type="common">Green alga</name>
    <name type="synonym">Haematococcus pluvialis</name>
    <dbReference type="NCBI Taxonomy" id="44745"/>
    <lineage>
        <taxon>Eukaryota</taxon>
        <taxon>Viridiplantae</taxon>
        <taxon>Chlorophyta</taxon>
        <taxon>core chlorophytes</taxon>
        <taxon>Chlorophyceae</taxon>
        <taxon>CS clade</taxon>
        <taxon>Chlamydomonadales</taxon>
        <taxon>Haematococcaceae</taxon>
        <taxon>Haematococcus</taxon>
    </lineage>
</organism>
<dbReference type="AlphaFoldDB" id="A0A699ZSM6"/>
<evidence type="ECO:0000313" key="1">
    <source>
        <dbReference type="EMBL" id="GFH21358.1"/>
    </source>
</evidence>
<dbReference type="Proteomes" id="UP000485058">
    <property type="component" value="Unassembled WGS sequence"/>
</dbReference>
<sequence>MALVDTSSQRFWLLDCGPDIKAQPWKGMVAHGTFDLCEVTPDTPVLLTDQLSATPWLVPHSSSTGTPQGRVKRHGGLVCARSGATAVAELQHRDMRAIPHPVVLDTVSRLALQPGLARRTVLVHLNHSNPLWSKDGAERREVEALGMRVGAAGMQWQL</sequence>
<protein>
    <submittedName>
        <fullName evidence="1">Pyrroloquinoline quinone biosynthesis protein PqqB</fullName>
    </submittedName>
</protein>
<dbReference type="InterPro" id="IPR036866">
    <property type="entry name" value="RibonucZ/Hydroxyglut_hydro"/>
</dbReference>
<accession>A0A699ZSM6</accession>
<dbReference type="EMBL" id="BLLF01001812">
    <property type="protein sequence ID" value="GFH21358.1"/>
    <property type="molecule type" value="Genomic_DNA"/>
</dbReference>
<reference evidence="1 2" key="1">
    <citation type="submission" date="2020-02" db="EMBL/GenBank/DDBJ databases">
        <title>Draft genome sequence of Haematococcus lacustris strain NIES-144.</title>
        <authorList>
            <person name="Morimoto D."/>
            <person name="Nakagawa S."/>
            <person name="Yoshida T."/>
            <person name="Sawayama S."/>
        </authorList>
    </citation>
    <scope>NUCLEOTIDE SEQUENCE [LARGE SCALE GENOMIC DNA]</scope>
    <source>
        <strain evidence="1 2">NIES-144</strain>
    </source>
</reference>
<evidence type="ECO:0000313" key="2">
    <source>
        <dbReference type="Proteomes" id="UP000485058"/>
    </source>
</evidence>
<proteinExistence type="predicted"/>